<proteinExistence type="predicted"/>
<dbReference type="InterPro" id="IPR001610">
    <property type="entry name" value="PAC"/>
</dbReference>
<dbReference type="Pfam" id="PF13426">
    <property type="entry name" value="PAS_9"/>
    <property type="match status" value="1"/>
</dbReference>
<dbReference type="Pfam" id="PF13188">
    <property type="entry name" value="PAS_8"/>
    <property type="match status" value="1"/>
</dbReference>
<feature type="region of interest" description="Disordered" evidence="1">
    <location>
        <begin position="1"/>
        <end position="20"/>
    </location>
</feature>
<evidence type="ECO:0000259" key="3">
    <source>
        <dbReference type="PROSITE" id="PS50113"/>
    </source>
</evidence>
<dbReference type="SMART" id="SM00267">
    <property type="entry name" value="GGDEF"/>
    <property type="match status" value="1"/>
</dbReference>
<dbReference type="Gene3D" id="3.30.450.20">
    <property type="entry name" value="PAS domain"/>
    <property type="match status" value="3"/>
</dbReference>
<evidence type="ECO:0000259" key="4">
    <source>
        <dbReference type="PROSITE" id="PS50883"/>
    </source>
</evidence>
<dbReference type="CDD" id="cd00130">
    <property type="entry name" value="PAS"/>
    <property type="match status" value="3"/>
</dbReference>
<dbReference type="PANTHER" id="PTHR44757:SF2">
    <property type="entry name" value="BIOFILM ARCHITECTURE MAINTENANCE PROTEIN MBAA"/>
    <property type="match status" value="1"/>
</dbReference>
<dbReference type="InterPro" id="IPR035919">
    <property type="entry name" value="EAL_sf"/>
</dbReference>
<dbReference type="Gene3D" id="3.30.70.270">
    <property type="match status" value="1"/>
</dbReference>
<dbReference type="HOGENOM" id="CLU_000445_70_20_6"/>
<feature type="domain" description="PAC" evidence="3">
    <location>
        <begin position="393"/>
        <end position="444"/>
    </location>
</feature>
<dbReference type="SUPFAM" id="SSF141868">
    <property type="entry name" value="EAL domain-like"/>
    <property type="match status" value="1"/>
</dbReference>
<dbReference type="CDD" id="cd01949">
    <property type="entry name" value="GGDEF"/>
    <property type="match status" value="1"/>
</dbReference>
<sequence>MRHESRSPNPNVAAADATMREPPLRLASGMLAALEALRNHAVDPPQRRNLDRVIENVRRLAADADASTARFRILLDAVPDAVTLHDEEGRILDANAAACRSYGYTLEELLHMRVHDLNPSLPHDHMRRLLETFELGRTVTEETTNRRRNGDIFPVEVHSSAFLDGGKRRIVAVARDLSGRRNIDAELRTSEARYRLLLQAMDKGVLVQDANGSIVSANPAACRILGMSEAEVLALRRDDLRDWRFVDEHGDAVDLGHLPGFRAIKLGRNVESSLLGVYLPHLHLYRWLSATAVPQFEAGQARPFQVITTFSDVTALKRQADLFDKTQRLAGIGGWELDDLRGTLFWTEEMYRIHDLPTGSAVNEARALAFYDEEERRQLRRALQEARTAARPFDLELRMTTAIGRSRWVRVMGQPLVRHGRIYGVAGTVQDITERKLVEDQLKRQASTDRVTGLPNREAALAQLGRMLAESGDGAGPAVLYVDIDRFKLVNDVLGHVEGDHVLLEAAERLLRCAAGTQATVARFGGDEFLLLVRDIADFALLMALAERITATFHRPFHHGGSEFLLTVSVGIARAPNDGDSVQQLVNHAEAAMLEAKRRGRNIWQPFDHELARDLGDRLLMESLLRRALDSGEFRLVYQPKIDLARSSVIGMEALLRWNSPQLGEVSPSHFIQHAENSGEIVRIGAWVIGEACRALRAWRDAGLGLRHVAVNVSFRQLLGGSVLDAVQSALRECGLPGNALEIEMTERVLIEDAGDTVEMFSALRRMGVSLTIDDFGEGYSSLNYLRRLPIDGLKISHTFMQGIPVNPVDSNICQAIVQIARSLGMKLTAEGVETDAQREFLLQLGAPYAQGYLFSPPLEAARVADFLEAWGDNGNG</sequence>
<dbReference type="NCBIfam" id="TIGR00229">
    <property type="entry name" value="sensory_box"/>
    <property type="match status" value="3"/>
</dbReference>
<dbReference type="PANTHER" id="PTHR44757">
    <property type="entry name" value="DIGUANYLATE CYCLASE DGCP"/>
    <property type="match status" value="1"/>
</dbReference>
<dbReference type="SMART" id="SM00052">
    <property type="entry name" value="EAL"/>
    <property type="match status" value="1"/>
</dbReference>
<feature type="domain" description="GGDEF" evidence="5">
    <location>
        <begin position="475"/>
        <end position="609"/>
    </location>
</feature>
<dbReference type="Pfam" id="PF00563">
    <property type="entry name" value="EAL"/>
    <property type="match status" value="1"/>
</dbReference>
<dbReference type="SMART" id="SM00091">
    <property type="entry name" value="PAS"/>
    <property type="match status" value="2"/>
</dbReference>
<dbReference type="AlphaFoldDB" id="A0A0S6YYE3"/>
<dbReference type="InterPro" id="IPR013655">
    <property type="entry name" value="PAS_fold_3"/>
</dbReference>
<feature type="domain" description="EAL" evidence="4">
    <location>
        <begin position="618"/>
        <end position="872"/>
    </location>
</feature>
<dbReference type="EMBL" id="DF952378">
    <property type="protein sequence ID" value="GAN44361.1"/>
    <property type="molecule type" value="Genomic_DNA"/>
</dbReference>
<protein>
    <submittedName>
        <fullName evidence="6">Uncharacterized protein</fullName>
    </submittedName>
</protein>
<dbReference type="SMART" id="SM00086">
    <property type="entry name" value="PAC"/>
    <property type="match status" value="2"/>
</dbReference>
<dbReference type="PROSITE" id="PS50113">
    <property type="entry name" value="PAC"/>
    <property type="match status" value="1"/>
</dbReference>
<dbReference type="InterPro" id="IPR000014">
    <property type="entry name" value="PAS"/>
</dbReference>
<dbReference type="InterPro" id="IPR001633">
    <property type="entry name" value="EAL_dom"/>
</dbReference>
<evidence type="ECO:0000259" key="2">
    <source>
        <dbReference type="PROSITE" id="PS50112"/>
    </source>
</evidence>
<dbReference type="PROSITE" id="PS50112">
    <property type="entry name" value="PAS"/>
    <property type="match status" value="2"/>
</dbReference>
<evidence type="ECO:0000313" key="6">
    <source>
        <dbReference type="EMBL" id="GAN44361.1"/>
    </source>
</evidence>
<dbReference type="InterPro" id="IPR035965">
    <property type="entry name" value="PAS-like_dom_sf"/>
</dbReference>
<dbReference type="Pfam" id="PF00990">
    <property type="entry name" value="GGDEF"/>
    <property type="match status" value="1"/>
</dbReference>
<dbReference type="Gene3D" id="3.20.20.450">
    <property type="entry name" value="EAL domain"/>
    <property type="match status" value="1"/>
</dbReference>
<dbReference type="CDD" id="cd01948">
    <property type="entry name" value="EAL"/>
    <property type="match status" value="1"/>
</dbReference>
<dbReference type="Gene3D" id="2.10.70.100">
    <property type="match status" value="1"/>
</dbReference>
<dbReference type="InterPro" id="IPR029787">
    <property type="entry name" value="Nucleotide_cyclase"/>
</dbReference>
<dbReference type="InterPro" id="IPR000160">
    <property type="entry name" value="GGDEF_dom"/>
</dbReference>
<dbReference type="SUPFAM" id="SSF55785">
    <property type="entry name" value="PYP-like sensor domain (PAS domain)"/>
    <property type="match status" value="3"/>
</dbReference>
<evidence type="ECO:0000256" key="1">
    <source>
        <dbReference type="SAM" id="MobiDB-lite"/>
    </source>
</evidence>
<dbReference type="PROSITE" id="PS50883">
    <property type="entry name" value="EAL"/>
    <property type="match status" value="1"/>
</dbReference>
<name>A0A0S6YYE3_9GAMM</name>
<dbReference type="NCBIfam" id="TIGR00254">
    <property type="entry name" value="GGDEF"/>
    <property type="match status" value="1"/>
</dbReference>
<evidence type="ECO:0000259" key="5">
    <source>
        <dbReference type="PROSITE" id="PS50887"/>
    </source>
</evidence>
<feature type="domain" description="PAS" evidence="2">
    <location>
        <begin position="190"/>
        <end position="233"/>
    </location>
</feature>
<dbReference type="InterPro" id="IPR000700">
    <property type="entry name" value="PAS-assoc_C"/>
</dbReference>
<dbReference type="Pfam" id="PF08447">
    <property type="entry name" value="PAS_3"/>
    <property type="match status" value="1"/>
</dbReference>
<dbReference type="OrthoDB" id="9804951at2"/>
<dbReference type="PROSITE" id="PS50887">
    <property type="entry name" value="GGDEF"/>
    <property type="match status" value="1"/>
</dbReference>
<dbReference type="InterPro" id="IPR052155">
    <property type="entry name" value="Biofilm_reg_signaling"/>
</dbReference>
<reference evidence="6" key="1">
    <citation type="submission" date="2015-03" db="EMBL/GenBank/DDBJ databases">
        <title>Draft genome sequence of Mizugakiibacter sediminis skMP5.</title>
        <authorList>
            <person name="Watanabe T."/>
            <person name="Kojima H."/>
            <person name="Fukui M."/>
        </authorList>
    </citation>
    <scope>NUCLEOTIDE SEQUENCE</scope>
    <source>
        <strain evidence="6">SkMP5</strain>
    </source>
</reference>
<feature type="domain" description="PAS" evidence="2">
    <location>
        <begin position="67"/>
        <end position="110"/>
    </location>
</feature>
<gene>
    <name evidence="6" type="ORF">MBSD_0885</name>
</gene>
<dbReference type="SUPFAM" id="SSF55073">
    <property type="entry name" value="Nucleotide cyclase"/>
    <property type="match status" value="1"/>
</dbReference>
<dbReference type="InterPro" id="IPR043128">
    <property type="entry name" value="Rev_trsase/Diguanyl_cyclase"/>
</dbReference>
<accession>A0A0S6YYE3</accession>
<organism evidence="6">
    <name type="scientific">Mizugakiibacter sediminis</name>
    <dbReference type="NCBI Taxonomy" id="1475481"/>
    <lineage>
        <taxon>Bacteria</taxon>
        <taxon>Pseudomonadati</taxon>
        <taxon>Pseudomonadota</taxon>
        <taxon>Gammaproteobacteria</taxon>
        <taxon>Lysobacterales</taxon>
        <taxon>Rhodanobacteraceae</taxon>
        <taxon>Mizugakiibacter</taxon>
    </lineage>
</organism>